<evidence type="ECO:0000259" key="3">
    <source>
        <dbReference type="PROSITE" id="PS50157"/>
    </source>
</evidence>
<feature type="compositionally biased region" description="Low complexity" evidence="2">
    <location>
        <begin position="485"/>
        <end position="494"/>
    </location>
</feature>
<feature type="compositionally biased region" description="Pro residues" evidence="2">
    <location>
        <begin position="181"/>
        <end position="191"/>
    </location>
</feature>
<feature type="compositionally biased region" description="Low complexity" evidence="2">
    <location>
        <begin position="351"/>
        <end position="365"/>
    </location>
</feature>
<feature type="compositionally biased region" description="Polar residues" evidence="2">
    <location>
        <begin position="427"/>
        <end position="438"/>
    </location>
</feature>
<organism evidence="4 5">
    <name type="scientific">Kwoniella europaea PYCC6329</name>
    <dbReference type="NCBI Taxonomy" id="1423913"/>
    <lineage>
        <taxon>Eukaryota</taxon>
        <taxon>Fungi</taxon>
        <taxon>Dikarya</taxon>
        <taxon>Basidiomycota</taxon>
        <taxon>Agaricomycotina</taxon>
        <taxon>Tremellomycetes</taxon>
        <taxon>Tremellales</taxon>
        <taxon>Cryptococcaceae</taxon>
        <taxon>Kwoniella</taxon>
    </lineage>
</organism>
<feature type="compositionally biased region" description="Low complexity" evidence="2">
    <location>
        <begin position="194"/>
        <end position="203"/>
    </location>
</feature>
<evidence type="ECO:0000256" key="2">
    <source>
        <dbReference type="SAM" id="MobiDB-lite"/>
    </source>
</evidence>
<dbReference type="SMART" id="SM00355">
    <property type="entry name" value="ZnF_C2H2"/>
    <property type="match status" value="2"/>
</dbReference>
<feature type="compositionally biased region" description="Polar residues" evidence="2">
    <location>
        <begin position="244"/>
        <end position="259"/>
    </location>
</feature>
<proteinExistence type="predicted"/>
<feature type="compositionally biased region" description="Low complexity" evidence="2">
    <location>
        <begin position="66"/>
        <end position="100"/>
    </location>
</feature>
<feature type="compositionally biased region" description="Acidic residues" evidence="2">
    <location>
        <begin position="600"/>
        <end position="610"/>
    </location>
</feature>
<sequence length="808" mass="85467">MVSAKSPPSKTKTPPISNMTKAKSPKSPRSPRSPRSKPAESFTPLSSILTEEPMSTDQSSPQPTRGLALRRVLSGGSSSASTLPTTPTGSSVPLSPSSTGIRTPRANRNPLTLKSDLDQMDIDINTEEKEKEGGHQLANHLDGLQVKSPQTAIPPASGLGMAPSALGITQVLGHQSDSESPHPPQSDPIPTPANGRNTTTNSTRNHDRSYSTSTEGSTTSYHPQIPSHLGSSYGPEGFPRYSRSPENSPNIFNSSQQSINGNGYHASVNAGFGGADANGKNIDPELALRQAEALAKADEAVRALNGTSSLYQSSSTQPIFEPYILQHRPPQGPEVNFVTPQQPQPSVVRQSSTSSSTTDAASTSSEESDWCIPSIEWVSTNPQSPRFLSSGYNPAGFAQAQRDRASGNTNSGNNRMPPPPASPRVQDPTQRPGTLQHQQSLPIGASASTLSGIKQSSALPLGVPPDGQAEDDDEEITVGHERRSPSTSSQSAQSGLDLLWRAAASQSKSQSHPPKPQLPVYEVSSSFDHKGKRKAGAEAVDKWRSSGIPTGLPPPTPTSIPTTTKSTGGAGGNEPPKKRRRSEMTMEPMDNPGLKRELSEEAVEEEDEGEIGSGSEYKSPSVSSEPISDGNDSEYGGGATNKRGRPGARGGRVIAGTKRATASANKTAGGGGKILVNPANAPGGVTKGGTIKKVRKVGDSPPGGNRGGRRSSGGAAVPSGGVQCEYVNPLPPYNRCTDVFTRKYDLPRHMARHARREGELVLDGKLSEEKAVLWRTIKDKPKVTCNECGENFTRMDALKRHQAKQHHH</sequence>
<dbReference type="InterPro" id="IPR036236">
    <property type="entry name" value="Znf_C2H2_sf"/>
</dbReference>
<evidence type="ECO:0000313" key="5">
    <source>
        <dbReference type="Proteomes" id="UP001358614"/>
    </source>
</evidence>
<feature type="region of interest" description="Disordered" evidence="2">
    <location>
        <begin position="456"/>
        <end position="718"/>
    </location>
</feature>
<dbReference type="Proteomes" id="UP001358614">
    <property type="component" value="Chromosome 1"/>
</dbReference>
<evidence type="ECO:0000256" key="1">
    <source>
        <dbReference type="PROSITE-ProRule" id="PRU00042"/>
    </source>
</evidence>
<dbReference type="RefSeq" id="XP_066082191.1">
    <property type="nucleotide sequence ID" value="XM_066226094.1"/>
</dbReference>
<dbReference type="KEGG" id="ker:91101096"/>
<feature type="compositionally biased region" description="Basic and acidic residues" evidence="2">
    <location>
        <begin position="535"/>
        <end position="544"/>
    </location>
</feature>
<evidence type="ECO:0000313" key="4">
    <source>
        <dbReference type="EMBL" id="WWD04224.1"/>
    </source>
</evidence>
<feature type="compositionally biased region" description="Low complexity" evidence="2">
    <location>
        <begin position="502"/>
        <end position="512"/>
    </location>
</feature>
<feature type="region of interest" description="Disordered" evidence="2">
    <location>
        <begin position="399"/>
        <end position="438"/>
    </location>
</feature>
<reference evidence="4 5" key="1">
    <citation type="submission" date="2024-01" db="EMBL/GenBank/DDBJ databases">
        <title>Comparative genomics of Cryptococcus and Kwoniella reveals pathogenesis evolution and contrasting modes of karyotype evolution via chromosome fusion or intercentromeric recombination.</title>
        <authorList>
            <person name="Coelho M.A."/>
            <person name="David-Palma M."/>
            <person name="Shea T."/>
            <person name="Bowers K."/>
            <person name="McGinley-Smith S."/>
            <person name="Mohammad A.W."/>
            <person name="Gnirke A."/>
            <person name="Yurkov A.M."/>
            <person name="Nowrousian M."/>
            <person name="Sun S."/>
            <person name="Cuomo C.A."/>
            <person name="Heitman J."/>
        </authorList>
    </citation>
    <scope>NUCLEOTIDE SEQUENCE [LARGE SCALE GENOMIC DNA]</scope>
    <source>
        <strain evidence="4 5">PYCC6329</strain>
    </source>
</reference>
<feature type="compositionally biased region" description="Low complexity" evidence="2">
    <location>
        <begin position="210"/>
        <end position="221"/>
    </location>
</feature>
<dbReference type="EMBL" id="CP144089">
    <property type="protein sequence ID" value="WWD04224.1"/>
    <property type="molecule type" value="Genomic_DNA"/>
</dbReference>
<gene>
    <name evidence="4" type="ORF">V865_002292</name>
</gene>
<feature type="compositionally biased region" description="Low complexity" evidence="2">
    <location>
        <begin position="1"/>
        <end position="15"/>
    </location>
</feature>
<dbReference type="GeneID" id="91101096"/>
<dbReference type="AlphaFoldDB" id="A0AAX4KDU7"/>
<feature type="compositionally biased region" description="Polar residues" evidence="2">
    <location>
        <begin position="338"/>
        <end position="350"/>
    </location>
</feature>
<dbReference type="SUPFAM" id="SSF57667">
    <property type="entry name" value="beta-beta-alpha zinc fingers"/>
    <property type="match status" value="1"/>
</dbReference>
<keyword evidence="1" id="KW-0479">Metal-binding</keyword>
<protein>
    <recommendedName>
        <fullName evidence="3">C2H2-type domain-containing protein</fullName>
    </recommendedName>
</protein>
<keyword evidence="1" id="KW-0862">Zinc</keyword>
<keyword evidence="1" id="KW-0863">Zinc-finger</keyword>
<feature type="compositionally biased region" description="Polar residues" evidence="2">
    <location>
        <begin position="43"/>
        <end position="63"/>
    </location>
</feature>
<feature type="region of interest" description="Disordered" evidence="2">
    <location>
        <begin position="1"/>
        <end position="259"/>
    </location>
</feature>
<feature type="region of interest" description="Disordered" evidence="2">
    <location>
        <begin position="330"/>
        <end position="369"/>
    </location>
</feature>
<accession>A0AAX4KDU7</accession>
<name>A0AAX4KDU7_9TREE</name>
<feature type="domain" description="C2H2-type" evidence="3">
    <location>
        <begin position="783"/>
        <end position="808"/>
    </location>
</feature>
<dbReference type="Gene3D" id="3.30.160.60">
    <property type="entry name" value="Classic Zinc Finger"/>
    <property type="match status" value="1"/>
</dbReference>
<dbReference type="PROSITE" id="PS00028">
    <property type="entry name" value="ZINC_FINGER_C2H2_1"/>
    <property type="match status" value="1"/>
</dbReference>
<keyword evidence="5" id="KW-1185">Reference proteome</keyword>
<dbReference type="PROSITE" id="PS50157">
    <property type="entry name" value="ZINC_FINGER_C2H2_2"/>
    <property type="match status" value="1"/>
</dbReference>
<dbReference type="GO" id="GO:0008270">
    <property type="term" value="F:zinc ion binding"/>
    <property type="evidence" value="ECO:0007669"/>
    <property type="project" value="UniProtKB-KW"/>
</dbReference>
<dbReference type="InterPro" id="IPR013087">
    <property type="entry name" value="Znf_C2H2_type"/>
</dbReference>